<evidence type="ECO:0000256" key="5">
    <source>
        <dbReference type="ARBA" id="ARBA00023136"/>
    </source>
</evidence>
<evidence type="ECO:0000259" key="8">
    <source>
        <dbReference type="Pfam" id="PF01529"/>
    </source>
</evidence>
<comment type="domain">
    <text evidence="7">The DHHC domain is required for palmitoyltransferase activity.</text>
</comment>
<dbReference type="PANTHER" id="PTHR12246">
    <property type="entry name" value="PALMITOYLTRANSFERASE ZDHHC16"/>
    <property type="match status" value="1"/>
</dbReference>
<dbReference type="InterPro" id="IPR001594">
    <property type="entry name" value="Palmitoyltrfase_DHHC"/>
</dbReference>
<evidence type="ECO:0000256" key="7">
    <source>
        <dbReference type="RuleBase" id="RU079119"/>
    </source>
</evidence>
<dbReference type="EMBL" id="CAJJDM010000127">
    <property type="protein sequence ID" value="CAD8104613.1"/>
    <property type="molecule type" value="Genomic_DNA"/>
</dbReference>
<comment type="catalytic activity">
    <reaction evidence="7">
        <text>L-cysteinyl-[protein] + hexadecanoyl-CoA = S-hexadecanoyl-L-cysteinyl-[protein] + CoA</text>
        <dbReference type="Rhea" id="RHEA:36683"/>
        <dbReference type="Rhea" id="RHEA-COMP:10131"/>
        <dbReference type="Rhea" id="RHEA-COMP:11032"/>
        <dbReference type="ChEBI" id="CHEBI:29950"/>
        <dbReference type="ChEBI" id="CHEBI:57287"/>
        <dbReference type="ChEBI" id="CHEBI:57379"/>
        <dbReference type="ChEBI" id="CHEBI:74151"/>
        <dbReference type="EC" id="2.3.1.225"/>
    </reaction>
</comment>
<organism evidence="9 10">
    <name type="scientific">Paramecium primaurelia</name>
    <dbReference type="NCBI Taxonomy" id="5886"/>
    <lineage>
        <taxon>Eukaryota</taxon>
        <taxon>Sar</taxon>
        <taxon>Alveolata</taxon>
        <taxon>Ciliophora</taxon>
        <taxon>Intramacronucleata</taxon>
        <taxon>Oligohymenophorea</taxon>
        <taxon>Peniculida</taxon>
        <taxon>Parameciidae</taxon>
        <taxon>Paramecium</taxon>
    </lineage>
</organism>
<evidence type="ECO:0000313" key="9">
    <source>
        <dbReference type="EMBL" id="CAD8104613.1"/>
    </source>
</evidence>
<reference evidence="9" key="1">
    <citation type="submission" date="2021-01" db="EMBL/GenBank/DDBJ databases">
        <authorList>
            <consortium name="Genoscope - CEA"/>
            <person name="William W."/>
        </authorList>
    </citation>
    <scope>NUCLEOTIDE SEQUENCE</scope>
</reference>
<keyword evidence="6 7" id="KW-0012">Acyltransferase</keyword>
<evidence type="ECO:0000313" key="10">
    <source>
        <dbReference type="Proteomes" id="UP000688137"/>
    </source>
</evidence>
<evidence type="ECO:0000256" key="6">
    <source>
        <dbReference type="ARBA" id="ARBA00023315"/>
    </source>
</evidence>
<dbReference type="PROSITE" id="PS50216">
    <property type="entry name" value="DHHC"/>
    <property type="match status" value="1"/>
</dbReference>
<keyword evidence="2 7" id="KW-0808">Transferase</keyword>
<keyword evidence="10" id="KW-1185">Reference proteome</keyword>
<feature type="transmembrane region" description="Helical" evidence="7">
    <location>
        <begin position="43"/>
        <end position="61"/>
    </location>
</feature>
<sequence>MKFQNPKDIFSVIFVYAIILSEYYVFIFHYLPYRYNNNSGSKIFIGIESTIIYIMIHWAYIQAQIQSPGQKLSRTYINRNQEKNQRTFRNHSKKRKPKLMKKHELAIDEEDELFDIIQAIQLDSYCFKCKNIKQPRTHHCKEFNKCILRMYHHCRWFNT</sequence>
<dbReference type="EC" id="2.3.1.225" evidence="7"/>
<dbReference type="GO" id="GO:0016020">
    <property type="term" value="C:membrane"/>
    <property type="evidence" value="ECO:0007669"/>
    <property type="project" value="UniProtKB-SubCell"/>
</dbReference>
<keyword evidence="3 7" id="KW-0812">Transmembrane</keyword>
<name>A0A8S1PPH1_PARPR</name>
<feature type="domain" description="Palmitoyltransferase DHHC" evidence="8">
    <location>
        <begin position="123"/>
        <end position="158"/>
    </location>
</feature>
<gene>
    <name evidence="9" type="ORF">PPRIM_AZ9-3.1.T1240094</name>
</gene>
<proteinExistence type="inferred from homology"/>
<comment type="similarity">
    <text evidence="7">Belongs to the DHHC palmitoyltransferase family.</text>
</comment>
<accession>A0A8S1PPH1</accession>
<evidence type="ECO:0000256" key="2">
    <source>
        <dbReference type="ARBA" id="ARBA00022679"/>
    </source>
</evidence>
<dbReference type="Pfam" id="PF01529">
    <property type="entry name" value="DHHC"/>
    <property type="match status" value="1"/>
</dbReference>
<dbReference type="AlphaFoldDB" id="A0A8S1PPH1"/>
<comment type="subcellular location">
    <subcellularLocation>
        <location evidence="1">Membrane</location>
        <topology evidence="1">Multi-pass membrane protein</topology>
    </subcellularLocation>
</comment>
<evidence type="ECO:0000256" key="4">
    <source>
        <dbReference type="ARBA" id="ARBA00022989"/>
    </source>
</evidence>
<dbReference type="GO" id="GO:0019706">
    <property type="term" value="F:protein-cysteine S-palmitoyltransferase activity"/>
    <property type="evidence" value="ECO:0007669"/>
    <property type="project" value="UniProtKB-EC"/>
</dbReference>
<evidence type="ECO:0000256" key="3">
    <source>
        <dbReference type="ARBA" id="ARBA00022692"/>
    </source>
</evidence>
<dbReference type="InterPro" id="IPR039859">
    <property type="entry name" value="PFA4/ZDH16/20/ERF2-like"/>
</dbReference>
<evidence type="ECO:0000256" key="1">
    <source>
        <dbReference type="ARBA" id="ARBA00004141"/>
    </source>
</evidence>
<dbReference type="Proteomes" id="UP000688137">
    <property type="component" value="Unassembled WGS sequence"/>
</dbReference>
<feature type="transmembrane region" description="Helical" evidence="7">
    <location>
        <begin position="12"/>
        <end position="31"/>
    </location>
</feature>
<comment type="caution">
    <text evidence="9">The sequence shown here is derived from an EMBL/GenBank/DDBJ whole genome shotgun (WGS) entry which is preliminary data.</text>
</comment>
<protein>
    <recommendedName>
        <fullName evidence="7">Palmitoyltransferase</fullName>
        <ecNumber evidence="7">2.3.1.225</ecNumber>
    </recommendedName>
</protein>
<keyword evidence="4 7" id="KW-1133">Transmembrane helix</keyword>
<keyword evidence="5 7" id="KW-0472">Membrane</keyword>